<protein>
    <submittedName>
        <fullName evidence="2">Putative secreted protein</fullName>
    </submittedName>
</protein>
<feature type="signal peptide" evidence="1">
    <location>
        <begin position="1"/>
        <end position="21"/>
    </location>
</feature>
<evidence type="ECO:0000256" key="1">
    <source>
        <dbReference type="SAM" id="SignalP"/>
    </source>
</evidence>
<feature type="chain" id="PRO_5014785744" evidence="1">
    <location>
        <begin position="22"/>
        <end position="68"/>
    </location>
</feature>
<proteinExistence type="predicted"/>
<reference evidence="2" key="1">
    <citation type="submission" date="2018-01" db="EMBL/GenBank/DDBJ databases">
        <title>An insight into the sialome of Amazonian anophelines.</title>
        <authorList>
            <person name="Ribeiro J.M."/>
            <person name="Scarpassa V."/>
            <person name="Calvo E."/>
        </authorList>
    </citation>
    <scope>NUCLEOTIDE SEQUENCE</scope>
    <source>
        <tissue evidence="2">Salivary glands</tissue>
    </source>
</reference>
<dbReference type="EMBL" id="GGFJ01014779">
    <property type="protein sequence ID" value="MBW63920.1"/>
    <property type="molecule type" value="Transcribed_RNA"/>
</dbReference>
<dbReference type="AlphaFoldDB" id="A0A2M4CF10"/>
<organism evidence="2">
    <name type="scientific">Anopheles marajoara</name>
    <dbReference type="NCBI Taxonomy" id="58244"/>
    <lineage>
        <taxon>Eukaryota</taxon>
        <taxon>Metazoa</taxon>
        <taxon>Ecdysozoa</taxon>
        <taxon>Arthropoda</taxon>
        <taxon>Hexapoda</taxon>
        <taxon>Insecta</taxon>
        <taxon>Pterygota</taxon>
        <taxon>Neoptera</taxon>
        <taxon>Endopterygota</taxon>
        <taxon>Diptera</taxon>
        <taxon>Nematocera</taxon>
        <taxon>Culicoidea</taxon>
        <taxon>Culicidae</taxon>
        <taxon>Anophelinae</taxon>
        <taxon>Anopheles</taxon>
    </lineage>
</organism>
<name>A0A2M4CF10_9DIPT</name>
<sequence>MISLQSWLTVAVCVCVSGVWSSRNVEKLIHFGLPAKSRGPDQPETVPSPSLYYSSQAPSKRQCVCVCG</sequence>
<keyword evidence="1" id="KW-0732">Signal</keyword>
<accession>A0A2M4CF10</accession>
<evidence type="ECO:0000313" key="2">
    <source>
        <dbReference type="EMBL" id="MBW63920.1"/>
    </source>
</evidence>